<dbReference type="GeneID" id="25270950"/>
<evidence type="ECO:0000313" key="2">
    <source>
        <dbReference type="EMBL" id="CDI77990.1"/>
    </source>
</evidence>
<name>U6GCW7_EIMAC</name>
<dbReference type="RefSeq" id="XP_013251728.1">
    <property type="nucleotide sequence ID" value="XM_013396274.1"/>
</dbReference>
<feature type="region of interest" description="Disordered" evidence="1">
    <location>
        <begin position="45"/>
        <end position="80"/>
    </location>
</feature>
<dbReference type="Proteomes" id="UP000018050">
    <property type="component" value="Unassembled WGS sequence"/>
</dbReference>
<reference evidence="2" key="2">
    <citation type="submission" date="2013-10" db="EMBL/GenBank/DDBJ databases">
        <authorList>
            <person name="Aslett M."/>
        </authorList>
    </citation>
    <scope>NUCLEOTIDE SEQUENCE [LARGE SCALE GENOMIC DNA]</scope>
    <source>
        <strain evidence="2">Houghton</strain>
    </source>
</reference>
<dbReference type="OrthoDB" id="348131at2759"/>
<proteinExistence type="predicted"/>
<protein>
    <submittedName>
        <fullName evidence="2">Uncharacterized protein</fullName>
    </submittedName>
</protein>
<feature type="compositionally biased region" description="Low complexity" evidence="1">
    <location>
        <begin position="48"/>
        <end position="80"/>
    </location>
</feature>
<organism evidence="2 3">
    <name type="scientific">Eimeria acervulina</name>
    <name type="common">Coccidian parasite</name>
    <dbReference type="NCBI Taxonomy" id="5801"/>
    <lineage>
        <taxon>Eukaryota</taxon>
        <taxon>Sar</taxon>
        <taxon>Alveolata</taxon>
        <taxon>Apicomplexa</taxon>
        <taxon>Conoidasida</taxon>
        <taxon>Coccidia</taxon>
        <taxon>Eucoccidiorida</taxon>
        <taxon>Eimeriorina</taxon>
        <taxon>Eimeriidae</taxon>
        <taxon>Eimeria</taxon>
    </lineage>
</organism>
<dbReference type="EMBL" id="HG670787">
    <property type="protein sequence ID" value="CDI77990.1"/>
    <property type="molecule type" value="Genomic_DNA"/>
</dbReference>
<evidence type="ECO:0000313" key="3">
    <source>
        <dbReference type="Proteomes" id="UP000018050"/>
    </source>
</evidence>
<gene>
    <name evidence="2" type="ORF">EAH_00028800</name>
</gene>
<sequence length="268" mass="29096">MLNTPEAEPAAAAAAAATAAAAAAVAATAAAIYFSCGITARREKQLTPQPRNRQHQQQQHQQNLQQQQQQQNLQQEQQQPAQQQRLPLPVCPFRVGCCLAAAAVSSSVVCAAACGFGLILQSLSLSLGTQKDPRVLAALGGEVKKRKWWGGFVHANDARIKLSLYGPEGKRGHATCDLMKDSSGQWKVMLLSFVPLDEAPPKGNRNAMSGVMMLVPEQLPAAQQRANFMRGCLDSCPAEQRQIPQQDTAAEPQKIQQQQQQQEQQQKQ</sequence>
<feature type="region of interest" description="Disordered" evidence="1">
    <location>
        <begin position="239"/>
        <end position="268"/>
    </location>
</feature>
<reference evidence="2" key="1">
    <citation type="submission" date="2013-10" db="EMBL/GenBank/DDBJ databases">
        <title>Genomic analysis of the causative agents of coccidiosis in chickens.</title>
        <authorList>
            <person name="Reid A.J."/>
            <person name="Blake D."/>
            <person name="Billington K."/>
            <person name="Browne H."/>
            <person name="Dunn M."/>
            <person name="Hung S."/>
            <person name="Kawahara F."/>
            <person name="Miranda-Saavedra D."/>
            <person name="Mourier T."/>
            <person name="Nagra H."/>
            <person name="Otto T.D."/>
            <person name="Rawlings N."/>
            <person name="Sanchez A."/>
            <person name="Sanders M."/>
            <person name="Subramaniam C."/>
            <person name="Tay Y."/>
            <person name="Dear P."/>
            <person name="Doerig C."/>
            <person name="Gruber A."/>
            <person name="Parkinson J."/>
            <person name="Shirley M."/>
            <person name="Wan K.L."/>
            <person name="Berriman M."/>
            <person name="Tomley F."/>
            <person name="Pain A."/>
        </authorList>
    </citation>
    <scope>NUCLEOTIDE SEQUENCE [LARGE SCALE GENOMIC DNA]</scope>
    <source>
        <strain evidence="2">Houghton</strain>
    </source>
</reference>
<feature type="compositionally biased region" description="Low complexity" evidence="1">
    <location>
        <begin position="253"/>
        <end position="268"/>
    </location>
</feature>
<evidence type="ECO:0000256" key="1">
    <source>
        <dbReference type="SAM" id="MobiDB-lite"/>
    </source>
</evidence>
<dbReference type="VEuPathDB" id="ToxoDB:EAH_00028800"/>
<dbReference type="AlphaFoldDB" id="U6GCW7"/>
<accession>U6GCW7</accession>
<keyword evidence="3" id="KW-1185">Reference proteome</keyword>